<proteinExistence type="predicted"/>
<dbReference type="RefSeq" id="WP_191304414.1">
    <property type="nucleotide sequence ID" value="NZ_BNAR01000018.1"/>
</dbReference>
<sequence>MTKRSGLGSVLYYDGNDLSGDKQTYDISCPMSPFDVTPINKFAPVRIGGRRDGAMNSKSFFNPATDQAHDVEGALLLTDRAYTIGIGDTIGSAAACLVSKQIGYDPTRTAEGELTFNVDAQGNGYGLEWGELLTAGARTDTAATNGPGVDYSAATSFGAQFYLHVLAFAGTDVTIKLQDSADNASFADLAAGAFASVTAAKQSQRIQTARNATVRRYLRVATTTTGGFTSVSFVVAAIKNTFTVNF</sequence>
<dbReference type="Gene3D" id="2.60.120.1110">
    <property type="match status" value="1"/>
</dbReference>
<name>A0ABQ3MQD2_9PSEU</name>
<gene>
    <name evidence="1" type="ORF">GCM10017774_77780</name>
</gene>
<dbReference type="EMBL" id="BNAR01000018">
    <property type="protein sequence ID" value="GHH57723.1"/>
    <property type="molecule type" value="Genomic_DNA"/>
</dbReference>
<evidence type="ECO:0000313" key="1">
    <source>
        <dbReference type="EMBL" id="GHH57723.1"/>
    </source>
</evidence>
<reference evidence="2" key="1">
    <citation type="journal article" date="2019" name="Int. J. Syst. Evol. Microbiol.">
        <title>The Global Catalogue of Microorganisms (GCM) 10K type strain sequencing project: providing services to taxonomists for standard genome sequencing and annotation.</title>
        <authorList>
            <consortium name="The Broad Institute Genomics Platform"/>
            <consortium name="The Broad Institute Genome Sequencing Center for Infectious Disease"/>
            <person name="Wu L."/>
            <person name="Ma J."/>
        </authorList>
    </citation>
    <scope>NUCLEOTIDE SEQUENCE [LARGE SCALE GENOMIC DNA]</scope>
    <source>
        <strain evidence="2">CGMCC 4.7367</strain>
    </source>
</reference>
<accession>A0ABQ3MQD2</accession>
<protein>
    <submittedName>
        <fullName evidence="1">Uncharacterized protein</fullName>
    </submittedName>
</protein>
<keyword evidence="2" id="KW-1185">Reference proteome</keyword>
<evidence type="ECO:0000313" key="2">
    <source>
        <dbReference type="Proteomes" id="UP000605568"/>
    </source>
</evidence>
<organism evidence="1 2">
    <name type="scientific">Lentzea cavernae</name>
    <dbReference type="NCBI Taxonomy" id="2020703"/>
    <lineage>
        <taxon>Bacteria</taxon>
        <taxon>Bacillati</taxon>
        <taxon>Actinomycetota</taxon>
        <taxon>Actinomycetes</taxon>
        <taxon>Pseudonocardiales</taxon>
        <taxon>Pseudonocardiaceae</taxon>
        <taxon>Lentzea</taxon>
    </lineage>
</organism>
<dbReference type="Proteomes" id="UP000605568">
    <property type="component" value="Unassembled WGS sequence"/>
</dbReference>
<comment type="caution">
    <text evidence="1">The sequence shown here is derived from an EMBL/GenBank/DDBJ whole genome shotgun (WGS) entry which is preliminary data.</text>
</comment>